<feature type="binding site" evidence="7">
    <location>
        <position position="86"/>
    </location>
    <ligand>
        <name>Zn(2+)</name>
        <dbReference type="ChEBI" id="CHEBI:29105"/>
    </ligand>
</feature>
<dbReference type="GO" id="GO:0004089">
    <property type="term" value="F:carbonate dehydratase activity"/>
    <property type="evidence" value="ECO:0007669"/>
    <property type="project" value="UniProtKB-UniRule"/>
</dbReference>
<evidence type="ECO:0000256" key="5">
    <source>
        <dbReference type="ARBA" id="ARBA00023239"/>
    </source>
</evidence>
<dbReference type="InterPro" id="IPR015892">
    <property type="entry name" value="Carbonic_anhydrase_CS"/>
</dbReference>
<dbReference type="InterPro" id="IPR036874">
    <property type="entry name" value="Carbonic_anhydrase_sf"/>
</dbReference>
<dbReference type="InterPro" id="IPR001765">
    <property type="entry name" value="Carbonic_anhydrase"/>
</dbReference>
<sequence length="280" mass="31235">MRNPAFPFFHLSATYDMLVLYFSFALVCLYSVLGHPTSKRTDSDDVWETLYEGHNAYESEMDHDHPGLREDLATNGQHPNFMVIACSDSRVAPETVFSALPGTVFSERVVANQFDPEDLPENVPIFYSIEHLHTHHVVVMGHYGCGGVAAAIASPPSEPMSDADKGIQKWVRPIRETLASSDREEIVEFRKSHAGNETIGEPQLHDPAFRALVEENVKKNVLNVADSDFMERHWANSTNPPVFVYGLVYDIENGEIFDLNVTMGPTGVSPPSSRFPIRSS</sequence>
<dbReference type="Pfam" id="PF00484">
    <property type="entry name" value="Pro_CA"/>
    <property type="match status" value="1"/>
</dbReference>
<dbReference type="GO" id="GO:0071244">
    <property type="term" value="P:cellular response to carbon dioxide"/>
    <property type="evidence" value="ECO:0007669"/>
    <property type="project" value="TreeGrafter"/>
</dbReference>
<dbReference type="Gene3D" id="3.40.1050.10">
    <property type="entry name" value="Carbonic anhydrase"/>
    <property type="match status" value="1"/>
</dbReference>
<feature type="binding site" evidence="7">
    <location>
        <position position="142"/>
    </location>
    <ligand>
        <name>Zn(2+)</name>
        <dbReference type="ChEBI" id="CHEBI:29105"/>
    </ligand>
</feature>
<evidence type="ECO:0000256" key="1">
    <source>
        <dbReference type="ARBA" id="ARBA00006217"/>
    </source>
</evidence>
<keyword evidence="5 8" id="KW-0456">Lyase</keyword>
<feature type="binding site" evidence="7">
    <location>
        <position position="88"/>
    </location>
    <ligand>
        <name>Zn(2+)</name>
        <dbReference type="ChEBI" id="CHEBI:29105"/>
    </ligand>
</feature>
<proteinExistence type="inferred from homology"/>
<evidence type="ECO:0000256" key="8">
    <source>
        <dbReference type="RuleBase" id="RU003956"/>
    </source>
</evidence>
<evidence type="ECO:0000313" key="9">
    <source>
        <dbReference type="EMBL" id="QID05250.1"/>
    </source>
</evidence>
<dbReference type="GO" id="GO:0008270">
    <property type="term" value="F:zinc ion binding"/>
    <property type="evidence" value="ECO:0007669"/>
    <property type="project" value="UniProtKB-UniRule"/>
</dbReference>
<keyword evidence="4 7" id="KW-0862">Zinc</keyword>
<organism evidence="9">
    <name type="scientific">Flammulina filiformis</name>
    <dbReference type="NCBI Taxonomy" id="2060913"/>
    <lineage>
        <taxon>Eukaryota</taxon>
        <taxon>Fungi</taxon>
        <taxon>Dikarya</taxon>
        <taxon>Basidiomycota</taxon>
        <taxon>Agaricomycotina</taxon>
        <taxon>Agaricomycetes</taxon>
        <taxon>Agaricomycetidae</taxon>
        <taxon>Agaricales</taxon>
        <taxon>Marasmiineae</taxon>
        <taxon>Physalacriaceae</taxon>
        <taxon>Flammulina</taxon>
    </lineage>
</organism>
<comment type="cofactor">
    <cofactor evidence="7">
        <name>Zn(2+)</name>
        <dbReference type="ChEBI" id="CHEBI:29105"/>
    </cofactor>
    <text evidence="7">Binds 1 zinc ion per subunit.</text>
</comment>
<feature type="binding site" evidence="7">
    <location>
        <position position="145"/>
    </location>
    <ligand>
        <name>Zn(2+)</name>
        <dbReference type="ChEBI" id="CHEBI:29105"/>
    </ligand>
</feature>
<dbReference type="GO" id="GO:0034599">
    <property type="term" value="P:cellular response to oxidative stress"/>
    <property type="evidence" value="ECO:0007669"/>
    <property type="project" value="TreeGrafter"/>
</dbReference>
<dbReference type="SMART" id="SM00947">
    <property type="entry name" value="Pro_CA"/>
    <property type="match status" value="1"/>
</dbReference>
<gene>
    <name evidence="9" type="primary">CA-4</name>
</gene>
<dbReference type="PANTHER" id="PTHR11002">
    <property type="entry name" value="CARBONIC ANHYDRASE"/>
    <property type="match status" value="1"/>
</dbReference>
<comment type="similarity">
    <text evidence="1 8">Belongs to the beta-class carbonic anhydrase family.</text>
</comment>
<comment type="function">
    <text evidence="8">Reversible hydration of carbon dioxide.</text>
</comment>
<dbReference type="PANTHER" id="PTHR11002:SF76">
    <property type="entry name" value="CARBONIC ANHYDRASE"/>
    <property type="match status" value="1"/>
</dbReference>
<dbReference type="EC" id="4.2.1.1" evidence="2 8"/>
<reference evidence="9" key="1">
    <citation type="submission" date="2019-07" db="EMBL/GenBank/DDBJ databases">
        <authorList>
            <person name="Liu L."/>
            <person name="Tong T."/>
        </authorList>
    </citation>
    <scope>NUCLEOTIDE SEQUENCE</scope>
</reference>
<dbReference type="GO" id="GO:0015976">
    <property type="term" value="P:carbon utilization"/>
    <property type="evidence" value="ECO:0007669"/>
    <property type="project" value="InterPro"/>
</dbReference>
<evidence type="ECO:0000256" key="3">
    <source>
        <dbReference type="ARBA" id="ARBA00022723"/>
    </source>
</evidence>
<dbReference type="AlphaFoldDB" id="A0A6G6A9Z8"/>
<name>A0A6G6A9Z8_9AGAR</name>
<evidence type="ECO:0000256" key="2">
    <source>
        <dbReference type="ARBA" id="ARBA00012925"/>
    </source>
</evidence>
<evidence type="ECO:0000256" key="4">
    <source>
        <dbReference type="ARBA" id="ARBA00022833"/>
    </source>
</evidence>
<dbReference type="EMBL" id="MN136095">
    <property type="protein sequence ID" value="QID05250.1"/>
    <property type="molecule type" value="Genomic_DNA"/>
</dbReference>
<evidence type="ECO:0000256" key="6">
    <source>
        <dbReference type="ARBA" id="ARBA00048348"/>
    </source>
</evidence>
<dbReference type="PROSITE" id="PS00704">
    <property type="entry name" value="PROK_CO2_ANHYDRASE_1"/>
    <property type="match status" value="1"/>
</dbReference>
<keyword evidence="3 7" id="KW-0479">Metal-binding</keyword>
<evidence type="ECO:0000256" key="7">
    <source>
        <dbReference type="PIRSR" id="PIRSR601765-1"/>
    </source>
</evidence>
<protein>
    <recommendedName>
        <fullName evidence="2 8">Carbonic anhydrase</fullName>
        <ecNumber evidence="2 8">4.2.1.1</ecNumber>
    </recommendedName>
    <alternativeName>
        <fullName evidence="8">Carbonate dehydratase</fullName>
    </alternativeName>
</protein>
<dbReference type="SUPFAM" id="SSF53056">
    <property type="entry name" value="beta-carbonic anhydrase, cab"/>
    <property type="match status" value="1"/>
</dbReference>
<accession>A0A6G6A9Z8</accession>
<comment type="catalytic activity">
    <reaction evidence="6 8">
        <text>hydrogencarbonate + H(+) = CO2 + H2O</text>
        <dbReference type="Rhea" id="RHEA:10748"/>
        <dbReference type="ChEBI" id="CHEBI:15377"/>
        <dbReference type="ChEBI" id="CHEBI:15378"/>
        <dbReference type="ChEBI" id="CHEBI:16526"/>
        <dbReference type="ChEBI" id="CHEBI:17544"/>
        <dbReference type="EC" id="4.2.1.1"/>
    </reaction>
</comment>